<sequence>MLTIKKIKIYNKFGGDIDGFSRGRKMSQQNLFNDNDWSLIDEFEQDIKLISDRVVSKEYREKALIKLNKNCDLETKEYFKSKIPFYSDFKEVSIIVANIKLRINDETDTVWAGFENTEALIKELDYDKKQIELLDFDTLEKIKVEFLPTSTYQELAMSNGWSDEYIQIANKFDSIHKRIKKNCLHHRITTIEALCPADTTAQA</sequence>
<gene>
    <name evidence="1" type="ORF">FVB9532_00505</name>
</gene>
<keyword evidence="2" id="KW-1185">Reference proteome</keyword>
<dbReference type="EMBL" id="CABVMM010000002">
    <property type="protein sequence ID" value="VVU99253.1"/>
    <property type="molecule type" value="Genomic_DNA"/>
</dbReference>
<organism evidence="1 2">
    <name type="scientific">Mesonia oceanica</name>
    <dbReference type="NCBI Taxonomy" id="2687242"/>
    <lineage>
        <taxon>Bacteria</taxon>
        <taxon>Pseudomonadati</taxon>
        <taxon>Bacteroidota</taxon>
        <taxon>Flavobacteriia</taxon>
        <taxon>Flavobacteriales</taxon>
        <taxon>Flavobacteriaceae</taxon>
        <taxon>Mesonia</taxon>
    </lineage>
</organism>
<evidence type="ECO:0000313" key="2">
    <source>
        <dbReference type="Proteomes" id="UP000356253"/>
    </source>
</evidence>
<proteinExistence type="predicted"/>
<protein>
    <submittedName>
        <fullName evidence="1">Uncharacterized protein</fullName>
    </submittedName>
</protein>
<evidence type="ECO:0000313" key="1">
    <source>
        <dbReference type="EMBL" id="VVU99253.1"/>
    </source>
</evidence>
<reference evidence="1" key="1">
    <citation type="submission" date="2019-09" db="EMBL/GenBank/DDBJ databases">
        <authorList>
            <person name="Rodrigo-Torres L."/>
            <person name="Arahal R. D."/>
            <person name="Lucena T."/>
        </authorList>
    </citation>
    <scope>NUCLEOTIDE SEQUENCE</scope>
    <source>
        <strain evidence="1">ISS653</strain>
    </source>
</reference>
<comment type="caution">
    <text evidence="1">The sequence shown here is derived from an EMBL/GenBank/DDBJ whole genome shotgun (WGS) entry which is preliminary data.</text>
</comment>
<name>A0AC61Y440_9FLAO</name>
<dbReference type="Proteomes" id="UP000356253">
    <property type="component" value="Unassembled WGS sequence"/>
</dbReference>
<accession>A0AC61Y440</accession>